<evidence type="ECO:0000313" key="5">
    <source>
        <dbReference type="Proteomes" id="UP000199302"/>
    </source>
</evidence>
<dbReference type="InterPro" id="IPR003593">
    <property type="entry name" value="AAA+_ATPase"/>
</dbReference>
<dbReference type="PANTHER" id="PTHR42794:SF2">
    <property type="entry name" value="ABC TRANSPORTER ATP-BINDING PROTEIN"/>
    <property type="match status" value="1"/>
</dbReference>
<keyword evidence="2 4" id="KW-0067">ATP-binding</keyword>
<gene>
    <name evidence="4" type="ORF">SAMN04515673_10767</name>
</gene>
<feature type="domain" description="ABC transporter" evidence="3">
    <location>
        <begin position="3"/>
        <end position="237"/>
    </location>
</feature>
<dbReference type="PROSITE" id="PS50893">
    <property type="entry name" value="ABC_TRANSPORTER_2"/>
    <property type="match status" value="1"/>
</dbReference>
<evidence type="ECO:0000256" key="1">
    <source>
        <dbReference type="ARBA" id="ARBA00022741"/>
    </source>
</evidence>
<dbReference type="Pfam" id="PF00005">
    <property type="entry name" value="ABC_tran"/>
    <property type="match status" value="1"/>
</dbReference>
<dbReference type="CDD" id="cd03214">
    <property type="entry name" value="ABC_Iron-Siderophores_B12_Hemin"/>
    <property type="match status" value="1"/>
</dbReference>
<dbReference type="SMART" id="SM00382">
    <property type="entry name" value="AAA"/>
    <property type="match status" value="1"/>
</dbReference>
<dbReference type="SUPFAM" id="SSF52540">
    <property type="entry name" value="P-loop containing nucleoside triphosphate hydrolases"/>
    <property type="match status" value="1"/>
</dbReference>
<dbReference type="Proteomes" id="UP000199302">
    <property type="component" value="Unassembled WGS sequence"/>
</dbReference>
<protein>
    <submittedName>
        <fullName evidence="4">Iron complex transport system ATP-binding protein</fullName>
    </submittedName>
</protein>
<dbReference type="Gene3D" id="3.40.50.300">
    <property type="entry name" value="P-loop containing nucleotide triphosphate hydrolases"/>
    <property type="match status" value="1"/>
</dbReference>
<evidence type="ECO:0000259" key="3">
    <source>
        <dbReference type="PROSITE" id="PS50893"/>
    </source>
</evidence>
<sequence length="256" mass="27197">MSLELREVSLRLAGREVLSGISAAPFARGEFTVLAGPNGVGKSTLLRAIAQFLPYRGEVLFDGEPLSGMSPARRADLAGFMPQNLQSRSDLSVLEGLLVAMNAAGGTREGQGAQIRRAEALLAQFGIAALAGRGLARLSGGQRQTVGLAQALARDPTLLLLDEPTAALDLAMQYRILAELAAIARRDRVVIAVLHDLTQAARWADRLVVLHRGRVAADGPPEQILTPELLAEVYRVRARVERDGAGQLFVAVDGPA</sequence>
<dbReference type="EMBL" id="FOYI01000007">
    <property type="protein sequence ID" value="SFR12468.1"/>
    <property type="molecule type" value="Genomic_DNA"/>
</dbReference>
<proteinExistence type="predicted"/>
<keyword evidence="5" id="KW-1185">Reference proteome</keyword>
<dbReference type="OrthoDB" id="9805601at2"/>
<organism evidence="4 5">
    <name type="scientific">Poseidonocella sedimentorum</name>
    <dbReference type="NCBI Taxonomy" id="871652"/>
    <lineage>
        <taxon>Bacteria</taxon>
        <taxon>Pseudomonadati</taxon>
        <taxon>Pseudomonadota</taxon>
        <taxon>Alphaproteobacteria</taxon>
        <taxon>Rhodobacterales</taxon>
        <taxon>Roseobacteraceae</taxon>
        <taxon>Poseidonocella</taxon>
    </lineage>
</organism>
<reference evidence="4 5" key="1">
    <citation type="submission" date="2016-10" db="EMBL/GenBank/DDBJ databases">
        <authorList>
            <person name="de Groot N.N."/>
        </authorList>
    </citation>
    <scope>NUCLEOTIDE SEQUENCE [LARGE SCALE GENOMIC DNA]</scope>
    <source>
        <strain evidence="5">KMM 9023,NRIC 0796,JCM 17311,KCTC 23692</strain>
    </source>
</reference>
<evidence type="ECO:0000313" key="4">
    <source>
        <dbReference type="EMBL" id="SFR12468.1"/>
    </source>
</evidence>
<keyword evidence="1" id="KW-0547">Nucleotide-binding</keyword>
<evidence type="ECO:0000256" key="2">
    <source>
        <dbReference type="ARBA" id="ARBA00022840"/>
    </source>
</evidence>
<dbReference type="AlphaFoldDB" id="A0A1I6E4R8"/>
<name>A0A1I6E4R8_9RHOB</name>
<dbReference type="PANTHER" id="PTHR42794">
    <property type="entry name" value="HEMIN IMPORT ATP-BINDING PROTEIN HMUV"/>
    <property type="match status" value="1"/>
</dbReference>
<accession>A0A1I6E4R8</accession>
<dbReference type="RefSeq" id="WP_092080856.1">
    <property type="nucleotide sequence ID" value="NZ_FOYI01000007.1"/>
</dbReference>
<dbReference type="GO" id="GO:0005524">
    <property type="term" value="F:ATP binding"/>
    <property type="evidence" value="ECO:0007669"/>
    <property type="project" value="UniProtKB-KW"/>
</dbReference>
<dbReference type="GO" id="GO:0016887">
    <property type="term" value="F:ATP hydrolysis activity"/>
    <property type="evidence" value="ECO:0007669"/>
    <property type="project" value="InterPro"/>
</dbReference>
<dbReference type="InterPro" id="IPR027417">
    <property type="entry name" value="P-loop_NTPase"/>
</dbReference>
<dbReference type="STRING" id="871652.SAMN04515673_10767"/>
<dbReference type="InterPro" id="IPR003439">
    <property type="entry name" value="ABC_transporter-like_ATP-bd"/>
</dbReference>